<evidence type="ECO:0000256" key="3">
    <source>
        <dbReference type="ARBA" id="ARBA00022692"/>
    </source>
</evidence>
<evidence type="ECO:0000256" key="2">
    <source>
        <dbReference type="ARBA" id="ARBA00009477"/>
    </source>
</evidence>
<keyword evidence="5 8" id="KW-0472">Membrane</keyword>
<dbReference type="SUPFAM" id="SSF111369">
    <property type="entry name" value="HlyD-like secretion proteins"/>
    <property type="match status" value="2"/>
</dbReference>
<proteinExistence type="inferred from homology"/>
<dbReference type="OrthoDB" id="9806939at2"/>
<dbReference type="HOGENOM" id="CLU_018816_15_1_3"/>
<feature type="transmembrane region" description="Helical" evidence="8">
    <location>
        <begin position="100"/>
        <end position="121"/>
    </location>
</feature>
<dbReference type="PANTHER" id="PTHR30386">
    <property type="entry name" value="MEMBRANE FUSION SUBUNIT OF EMRAB-TOLC MULTIDRUG EFFLUX PUMP"/>
    <property type="match status" value="1"/>
</dbReference>
<keyword evidence="3 8" id="KW-0812">Transmembrane</keyword>
<dbReference type="InterPro" id="IPR058792">
    <property type="entry name" value="Beta-barrel_RND_2"/>
</dbReference>
<reference evidence="11" key="1">
    <citation type="journal article" date="2011" name="MBio">
        <title>Novel metabolic attributes of the genus Cyanothece, comprising a group of unicellular nitrogen-fixing Cyanobacteria.</title>
        <authorList>
            <person name="Bandyopadhyay A."/>
            <person name="Elvitigala T."/>
            <person name="Welsh E."/>
            <person name="Stockel J."/>
            <person name="Liberton M."/>
            <person name="Min H."/>
            <person name="Sherman L.A."/>
            <person name="Pakrasi H.B."/>
        </authorList>
    </citation>
    <scope>NUCLEOTIDE SEQUENCE [LARGE SCALE GENOMIC DNA]</scope>
    <source>
        <strain evidence="11">PCC 7822</strain>
    </source>
</reference>
<accession>E0UE98</accession>
<dbReference type="GO" id="GO:0016020">
    <property type="term" value="C:membrane"/>
    <property type="evidence" value="ECO:0007669"/>
    <property type="project" value="UniProtKB-SubCell"/>
</dbReference>
<dbReference type="InterPro" id="IPR050739">
    <property type="entry name" value="MFP"/>
</dbReference>
<dbReference type="KEGG" id="cyj:Cyan7822_2244"/>
<feature type="compositionally biased region" description="Polar residues" evidence="7">
    <location>
        <begin position="1"/>
        <end position="52"/>
    </location>
</feature>
<keyword evidence="6" id="KW-0175">Coiled coil</keyword>
<evidence type="ECO:0000256" key="8">
    <source>
        <dbReference type="SAM" id="Phobius"/>
    </source>
</evidence>
<dbReference type="Proteomes" id="UP000008206">
    <property type="component" value="Chromosome"/>
</dbReference>
<evidence type="ECO:0000256" key="6">
    <source>
        <dbReference type="SAM" id="Coils"/>
    </source>
</evidence>
<sequence>MKPEPLTNNSIQLESSPVSNGKKTQLERNPQQSSQTTYEDQIESTSSIASEGNETKLKPNEQKNLPIKNEDTVTFKDPGLEEDPQQNQEKNPLKSLVKRGLMLLITLSLFGVGGLWGWRWWQFGQTHVTTDNAQIQGHLSPISAKISATVQQVLIEDGDPVEAGQILIILEDQDLNLKIQQAQANLRAAQAHLKTARDTVSVTRQTNPTQVQQAQSKLASSQSAVSAEQANVHQMQAKVETEQANVAQAQTLVNKTLADFRRYEFLYEQGAVSAQQFDTARAAYEDARSHLAATNKTVAQAQAEVKNAQAQLKQAQAQVEAARGQVAETQVSGQTVTVQTDQQQEAQAQVEQAKAALALARQQLKYTLIKSPIKGTIGQLTAQMGQKVQPEQPLLSVVPLQTERVYVQANFKETQLGKLHIGQPADIEVDAYPQEKFHATIAGISPATGASFALIPPDNATGNFNKVVQWVPVRLVFNRNADPQHKLRPGLNVKVTVNTAKDKR</sequence>
<dbReference type="eggNOG" id="COG1566">
    <property type="taxonomic scope" value="Bacteria"/>
</dbReference>
<dbReference type="RefSeq" id="WP_013322328.1">
    <property type="nucleotide sequence ID" value="NC_014501.1"/>
</dbReference>
<evidence type="ECO:0000313" key="11">
    <source>
        <dbReference type="Proteomes" id="UP000008206"/>
    </source>
</evidence>
<keyword evidence="11" id="KW-1185">Reference proteome</keyword>
<dbReference type="PRINTS" id="PR01490">
    <property type="entry name" value="RTXTOXIND"/>
</dbReference>
<dbReference type="Pfam" id="PF25954">
    <property type="entry name" value="Beta-barrel_RND_2"/>
    <property type="match status" value="1"/>
</dbReference>
<dbReference type="Gene3D" id="2.40.30.170">
    <property type="match status" value="1"/>
</dbReference>
<feature type="region of interest" description="Disordered" evidence="7">
    <location>
        <begin position="1"/>
        <end position="91"/>
    </location>
</feature>
<comment type="similarity">
    <text evidence="2">Belongs to the membrane fusion protein (MFP) (TC 8.A.1) family.</text>
</comment>
<name>E0UE98_GLOV7</name>
<dbReference type="STRING" id="497965.Cyan7822_2244"/>
<keyword evidence="4 8" id="KW-1133">Transmembrane helix</keyword>
<dbReference type="EMBL" id="CP002198">
    <property type="protein sequence ID" value="ADN14223.1"/>
    <property type="molecule type" value="Genomic_DNA"/>
</dbReference>
<evidence type="ECO:0000256" key="5">
    <source>
        <dbReference type="ARBA" id="ARBA00023136"/>
    </source>
</evidence>
<feature type="coiled-coil region" evidence="6">
    <location>
        <begin position="284"/>
        <end position="363"/>
    </location>
</feature>
<organism evidence="10 11">
    <name type="scientific">Gloeothece verrucosa (strain PCC 7822)</name>
    <name type="common">Cyanothece sp. (strain PCC 7822)</name>
    <dbReference type="NCBI Taxonomy" id="497965"/>
    <lineage>
        <taxon>Bacteria</taxon>
        <taxon>Bacillati</taxon>
        <taxon>Cyanobacteriota</taxon>
        <taxon>Cyanophyceae</taxon>
        <taxon>Oscillatoriophycideae</taxon>
        <taxon>Chroococcales</taxon>
        <taxon>Aphanothecaceae</taxon>
        <taxon>Gloeothece</taxon>
        <taxon>Gloeothece verrucosa</taxon>
    </lineage>
</organism>
<dbReference type="PANTHER" id="PTHR30386:SF26">
    <property type="entry name" value="TRANSPORT PROTEIN COMB"/>
    <property type="match status" value="1"/>
</dbReference>
<dbReference type="Gene3D" id="1.10.287.470">
    <property type="entry name" value="Helix hairpin bin"/>
    <property type="match status" value="1"/>
</dbReference>
<comment type="subcellular location">
    <subcellularLocation>
        <location evidence="1">Membrane</location>
        <topology evidence="1">Single-pass membrane protein</topology>
    </subcellularLocation>
</comment>
<evidence type="ECO:0000256" key="1">
    <source>
        <dbReference type="ARBA" id="ARBA00004167"/>
    </source>
</evidence>
<evidence type="ECO:0000256" key="4">
    <source>
        <dbReference type="ARBA" id="ARBA00022989"/>
    </source>
</evidence>
<evidence type="ECO:0000313" key="10">
    <source>
        <dbReference type="EMBL" id="ADN14223.1"/>
    </source>
</evidence>
<gene>
    <name evidence="10" type="ordered locus">Cyan7822_2244</name>
</gene>
<evidence type="ECO:0000256" key="7">
    <source>
        <dbReference type="SAM" id="MobiDB-lite"/>
    </source>
</evidence>
<feature type="coiled-coil region" evidence="6">
    <location>
        <begin position="172"/>
        <end position="199"/>
    </location>
</feature>
<evidence type="ECO:0000259" key="9">
    <source>
        <dbReference type="Pfam" id="PF25954"/>
    </source>
</evidence>
<dbReference type="Gene3D" id="2.40.50.100">
    <property type="match status" value="1"/>
</dbReference>
<feature type="domain" description="CusB-like beta-barrel" evidence="9">
    <location>
        <begin position="405"/>
        <end position="448"/>
    </location>
</feature>
<dbReference type="AlphaFoldDB" id="E0UE98"/>
<protein>
    <submittedName>
        <fullName evidence="10">Secretion protein HlyD family protein</fullName>
    </submittedName>
</protein>